<accession>A0A1X7AHY9</accession>
<dbReference type="EMBL" id="FWPT01000003">
    <property type="protein sequence ID" value="SMA43531.1"/>
    <property type="molecule type" value="Genomic_DNA"/>
</dbReference>
<dbReference type="Proteomes" id="UP000196573">
    <property type="component" value="Unassembled WGS sequence"/>
</dbReference>
<evidence type="ECO:0000313" key="1">
    <source>
        <dbReference type="EMBL" id="SMA43531.1"/>
    </source>
</evidence>
<organism evidence="1 2">
    <name type="scientific">Parendozoicomonas haliclonae</name>
    <dbReference type="NCBI Taxonomy" id="1960125"/>
    <lineage>
        <taxon>Bacteria</taxon>
        <taxon>Pseudomonadati</taxon>
        <taxon>Pseudomonadota</taxon>
        <taxon>Gammaproteobacteria</taxon>
        <taxon>Oceanospirillales</taxon>
        <taxon>Endozoicomonadaceae</taxon>
        <taxon>Parendozoicomonas</taxon>
    </lineage>
</organism>
<evidence type="ECO:0000313" key="2">
    <source>
        <dbReference type="Proteomes" id="UP000196573"/>
    </source>
</evidence>
<keyword evidence="2" id="KW-1185">Reference proteome</keyword>
<name>A0A1X7AHY9_9GAMM</name>
<sequence length="257" mass="29662">MDDSCLVIFMMVTTSGGKLRAVQNQSLGDDSERDRSPLLVRYRWEITVTYRPFEWPVTGRHIVNIPRTSVMNRRCRRNGFPDELPEPERLRLSQEFWLVKRMQLLGLKRSDWDFVIKPRQAASIQRAYGADVAEAWKVYCNTHNRLCLNKELMDKDEDWLMTAIQQDAIVSSQSSAVLRWQVVWYDYLGCLHPEAMVGLRERVAQQAAEARKYAEVPASMRYQGQNKQSGLDIYTVEAEDSVAVEEVVSDSLEQPVG</sequence>
<reference evidence="1 2" key="1">
    <citation type="submission" date="2017-03" db="EMBL/GenBank/DDBJ databases">
        <authorList>
            <person name="Afonso C.L."/>
            <person name="Miller P.J."/>
            <person name="Scott M.A."/>
            <person name="Spackman E."/>
            <person name="Goraichik I."/>
            <person name="Dimitrov K.M."/>
            <person name="Suarez D.L."/>
            <person name="Swayne D.E."/>
        </authorList>
    </citation>
    <scope>NUCLEOTIDE SEQUENCE [LARGE SCALE GENOMIC DNA]</scope>
    <source>
        <strain evidence="1">SB41UT1</strain>
    </source>
</reference>
<proteinExistence type="predicted"/>
<dbReference type="RefSeq" id="WP_133060444.1">
    <property type="nucleotide sequence ID" value="NZ_CBCSCN010000008.1"/>
</dbReference>
<gene>
    <name evidence="1" type="ORF">EHSB41UT_01616</name>
</gene>
<dbReference type="AlphaFoldDB" id="A0A1X7AHY9"/>
<protein>
    <submittedName>
        <fullName evidence="1">Uncharacterized protein</fullName>
    </submittedName>
</protein>